<dbReference type="Pfam" id="PF25183">
    <property type="entry name" value="OMP_b-brl_4"/>
    <property type="match status" value="2"/>
</dbReference>
<keyword evidence="11" id="KW-1185">Reference proteome</keyword>
<sequence>MIKFNRIAMAVALSVGLSAGAMAQETSSGISGKIVTPAGTPAAGTAVQILHVPSGTVRNTVVSETGSFNLKGLRVGGPYKIIVDSDAFQDTTVEGVFLELGETFDVNVALETSSDVEVISVTASAVSTSVFGSTSPGTVFDLSDIENAPAINRDIKDIIRSDPRLYIDETRSDSVQCAGASPRFNSLTLDGVRLNDNFGLNSNGYPTENMPFSFDSIEQVAVELAPFDVQYGGFTACNINAVTKSGTNELKGGVFFDYTSDSFRGDEVEGDKSDNGNYTEKRYGFNIGAPLIKDQLFIFTSYEKVEGSQLFSYGALDNGRVSAQDVADITRIASDLYNYDVGGFPGSAPIEDEKLLVKLDWNISDQHRASFVYNWNDGFSISQSDGGSSRLPFSNHFYERGAELDSTVLSVYSDWADNFSTEVRLGQTKLDNRQTSLDAASGFAEAQIRTDGGATVYIGPDDSRQSNDLNWENFTAKFAGTYYTNNDHKITFGVEYEDLDVFNLFMQHTVGEYRFDSIADFEAGTPARIYYNNSAGTNNPDDAAASFSYATTTLYVQDDFYLTDEIQLMVGLRYDMWSSDDRPTANANFTERYGFSNTANVDGINLLQPRVGFNWAYADNLEFRGGLGLYAGGNPNVWISNAYSNDGVTNIGLQDRSRNSLFESAANGLLSGAGRPIYDIPQALFDEVAATSIADGNGNVNATDPGFEIPSEWKYSFGATYITEDDYVISADLMYTDKQNSATIVDLGLTPAGTVAADGRPAYETSTTGRRAGSDFLLTNVDSSNDGDSTVVSVSVSKEWDNGIDATAAYAYTDASDANPMTSSVAYSNFINVAVSDVNAPVAATSDYEIPHRFTFKLGYKTEIFDGLTTRFNLYATASDGKPYSLTFSESGGDLFGWDASSSRGLVYIPTTDDANVVYADGFDRAAFDAYVDSAGLARGEIVGRNSQNAEWWSKVDVRISQELPAFYEGHKASAFFVMKNLTNFLNSDWGVLKQGNFVGDNIIDAHINDQGQYVFEQFFAPGTSYSRSPSLWEVRVGFNYKF</sequence>
<reference evidence="10" key="1">
    <citation type="submission" date="2022-07" db="EMBL/GenBank/DDBJ databases">
        <title>Characterization of the Novel Bacterium Alteromonas immobilis LMIT006 and Alteromonas gregis LMIT007.</title>
        <authorList>
            <person name="Lin X."/>
        </authorList>
    </citation>
    <scope>NUCLEOTIDE SEQUENCE</scope>
    <source>
        <strain evidence="10">LMIT007</strain>
    </source>
</reference>
<dbReference type="InterPro" id="IPR037066">
    <property type="entry name" value="Plug_dom_sf"/>
</dbReference>
<feature type="chain" id="PRO_5041424583" evidence="7">
    <location>
        <begin position="24"/>
        <end position="1043"/>
    </location>
</feature>
<keyword evidence="5" id="KW-0472">Membrane</keyword>
<dbReference type="GO" id="GO:0009279">
    <property type="term" value="C:cell outer membrane"/>
    <property type="evidence" value="ECO:0007669"/>
    <property type="project" value="UniProtKB-SubCell"/>
</dbReference>
<name>A0AA42BLX0_9ALTE</name>
<dbReference type="PANTHER" id="PTHR30069">
    <property type="entry name" value="TONB-DEPENDENT OUTER MEMBRANE RECEPTOR"/>
    <property type="match status" value="1"/>
</dbReference>
<feature type="domain" description="TonB-dependent transporter Oar-like beta-barrel" evidence="9">
    <location>
        <begin position="347"/>
        <end position="984"/>
    </location>
</feature>
<dbReference type="InterPro" id="IPR013784">
    <property type="entry name" value="Carb-bd-like_fold"/>
</dbReference>
<evidence type="ECO:0000256" key="4">
    <source>
        <dbReference type="ARBA" id="ARBA00022692"/>
    </source>
</evidence>
<keyword evidence="3" id="KW-1134">Transmembrane beta strand</keyword>
<keyword evidence="4" id="KW-0812">Transmembrane</keyword>
<feature type="signal peptide" evidence="7">
    <location>
        <begin position="1"/>
        <end position="23"/>
    </location>
</feature>
<dbReference type="RefSeq" id="WP_254101301.1">
    <property type="nucleotide sequence ID" value="NZ_JANATA010000017.1"/>
</dbReference>
<dbReference type="Gene3D" id="2.170.130.10">
    <property type="entry name" value="TonB-dependent receptor, plug domain"/>
    <property type="match status" value="1"/>
</dbReference>
<comment type="caution">
    <text evidence="10">The sequence shown here is derived from an EMBL/GenBank/DDBJ whole genome shotgun (WGS) entry which is preliminary data.</text>
</comment>
<proteinExistence type="predicted"/>
<feature type="domain" description="TonB-dependent transporter Oar-like beta-barrel" evidence="9">
    <location>
        <begin position="242"/>
        <end position="308"/>
    </location>
</feature>
<dbReference type="Proteomes" id="UP001165413">
    <property type="component" value="Unassembled WGS sequence"/>
</dbReference>
<feature type="domain" description="TonB-dependent receptor plug" evidence="8">
    <location>
        <begin position="134"/>
        <end position="233"/>
    </location>
</feature>
<evidence type="ECO:0000256" key="6">
    <source>
        <dbReference type="ARBA" id="ARBA00023237"/>
    </source>
</evidence>
<dbReference type="PANTHER" id="PTHR30069:SF46">
    <property type="entry name" value="OAR PROTEIN"/>
    <property type="match status" value="1"/>
</dbReference>
<dbReference type="GO" id="GO:0030246">
    <property type="term" value="F:carbohydrate binding"/>
    <property type="evidence" value="ECO:0007669"/>
    <property type="project" value="InterPro"/>
</dbReference>
<evidence type="ECO:0000256" key="3">
    <source>
        <dbReference type="ARBA" id="ARBA00022452"/>
    </source>
</evidence>
<keyword evidence="7" id="KW-0732">Signal</keyword>
<dbReference type="GO" id="GO:0015344">
    <property type="term" value="F:siderophore uptake transmembrane transporter activity"/>
    <property type="evidence" value="ECO:0007669"/>
    <property type="project" value="TreeGrafter"/>
</dbReference>
<accession>A0AA42BLX0</accession>
<organism evidence="10 11">
    <name type="scientific">Opacimonas viscosa</name>
    <dbReference type="NCBI Taxonomy" id="2961944"/>
    <lineage>
        <taxon>Bacteria</taxon>
        <taxon>Pseudomonadati</taxon>
        <taxon>Pseudomonadota</taxon>
        <taxon>Gammaproteobacteria</taxon>
        <taxon>Alteromonadales</taxon>
        <taxon>Alteromonadaceae</taxon>
        <taxon>Opacimonas</taxon>
    </lineage>
</organism>
<evidence type="ECO:0000259" key="9">
    <source>
        <dbReference type="Pfam" id="PF25183"/>
    </source>
</evidence>
<comment type="subcellular location">
    <subcellularLocation>
        <location evidence="1">Cell outer membrane</location>
        <topology evidence="1">Multi-pass membrane protein</topology>
    </subcellularLocation>
</comment>
<keyword evidence="2" id="KW-0813">Transport</keyword>
<evidence type="ECO:0000313" key="11">
    <source>
        <dbReference type="Proteomes" id="UP001165413"/>
    </source>
</evidence>
<keyword evidence="6" id="KW-0998">Cell outer membrane</keyword>
<dbReference type="EMBL" id="JANATA010000017">
    <property type="protein sequence ID" value="MCP3429220.1"/>
    <property type="molecule type" value="Genomic_DNA"/>
</dbReference>
<dbReference type="InterPro" id="IPR012910">
    <property type="entry name" value="Plug_dom"/>
</dbReference>
<evidence type="ECO:0000256" key="2">
    <source>
        <dbReference type="ARBA" id="ARBA00022448"/>
    </source>
</evidence>
<dbReference type="SUPFAM" id="SSF49452">
    <property type="entry name" value="Starch-binding domain-like"/>
    <property type="match status" value="1"/>
</dbReference>
<evidence type="ECO:0000256" key="5">
    <source>
        <dbReference type="ARBA" id="ARBA00023136"/>
    </source>
</evidence>
<evidence type="ECO:0000256" key="1">
    <source>
        <dbReference type="ARBA" id="ARBA00004571"/>
    </source>
</evidence>
<dbReference type="Pfam" id="PF13620">
    <property type="entry name" value="CarboxypepD_reg"/>
    <property type="match status" value="1"/>
</dbReference>
<dbReference type="GO" id="GO:0044718">
    <property type="term" value="P:siderophore transmembrane transport"/>
    <property type="evidence" value="ECO:0007669"/>
    <property type="project" value="TreeGrafter"/>
</dbReference>
<dbReference type="AlphaFoldDB" id="A0AA42BLX0"/>
<dbReference type="SUPFAM" id="SSF56935">
    <property type="entry name" value="Porins"/>
    <property type="match status" value="1"/>
</dbReference>
<dbReference type="InterPro" id="IPR039426">
    <property type="entry name" value="TonB-dep_rcpt-like"/>
</dbReference>
<dbReference type="Pfam" id="PF07715">
    <property type="entry name" value="Plug"/>
    <property type="match status" value="1"/>
</dbReference>
<evidence type="ECO:0000256" key="7">
    <source>
        <dbReference type="SAM" id="SignalP"/>
    </source>
</evidence>
<dbReference type="InterPro" id="IPR057601">
    <property type="entry name" value="Oar-like_b-barrel"/>
</dbReference>
<keyword evidence="10" id="KW-0675">Receptor</keyword>
<dbReference type="InterPro" id="IPR036942">
    <property type="entry name" value="Beta-barrel_TonB_sf"/>
</dbReference>
<dbReference type="Gene3D" id="2.40.170.20">
    <property type="entry name" value="TonB-dependent receptor, beta-barrel domain"/>
    <property type="match status" value="1"/>
</dbReference>
<gene>
    <name evidence="10" type="ORF">NLF92_09720</name>
</gene>
<evidence type="ECO:0000259" key="8">
    <source>
        <dbReference type="Pfam" id="PF07715"/>
    </source>
</evidence>
<dbReference type="Gene3D" id="2.60.40.1120">
    <property type="entry name" value="Carboxypeptidase-like, regulatory domain"/>
    <property type="match status" value="1"/>
</dbReference>
<evidence type="ECO:0000313" key="10">
    <source>
        <dbReference type="EMBL" id="MCP3429220.1"/>
    </source>
</evidence>
<protein>
    <submittedName>
        <fullName evidence="10">TonB-dependent receptor</fullName>
    </submittedName>
</protein>